<sequence>MALGFAQTILMFCHRWMRWLLNDIYSDEVSLCDVLSLILAVLTDSTCR</sequence>
<reference evidence="1" key="1">
    <citation type="submission" date="2019-02" db="EMBL/GenBank/DDBJ databases">
        <authorList>
            <consortium name="Genoscope - CEA"/>
            <person name="William W."/>
        </authorList>
    </citation>
    <scope>NUCLEOTIDE SEQUENCE [LARGE SCALE GENOMIC DNA]</scope>
    <source>
        <strain evidence="1">YSy11</strain>
    </source>
</reference>
<dbReference type="AlphaFoldDB" id="A0A653EBE6"/>
<dbReference type="EMBL" id="LR215729">
    <property type="protein sequence ID" value="VEV99520.1"/>
    <property type="molecule type" value="Genomic_DNA"/>
</dbReference>
<evidence type="ECO:0000313" key="1">
    <source>
        <dbReference type="EMBL" id="VEV99520.1"/>
    </source>
</evidence>
<name>A0A653EBE6_9PSED</name>
<proteinExistence type="predicted"/>
<gene>
    <name evidence="1" type="ORF">PMYSY11_4477</name>
</gene>
<protein>
    <submittedName>
        <fullName evidence="1">Uncharacterized protein</fullName>
    </submittedName>
</protein>
<organism evidence="1">
    <name type="scientific">Pseudomonas marincola</name>
    <dbReference type="NCBI Taxonomy" id="437900"/>
    <lineage>
        <taxon>Bacteria</taxon>
        <taxon>Pseudomonadati</taxon>
        <taxon>Pseudomonadota</taxon>
        <taxon>Gammaproteobacteria</taxon>
        <taxon>Pseudomonadales</taxon>
        <taxon>Pseudomonadaceae</taxon>
        <taxon>Pseudomonas</taxon>
    </lineage>
</organism>
<accession>A0A653EBE6</accession>